<evidence type="ECO:0000313" key="3">
    <source>
        <dbReference type="Proteomes" id="UP000322214"/>
    </source>
</evidence>
<evidence type="ECO:0000259" key="1">
    <source>
        <dbReference type="PROSITE" id="PS51186"/>
    </source>
</evidence>
<dbReference type="Pfam" id="PF00583">
    <property type="entry name" value="Acetyltransf_1"/>
    <property type="match status" value="1"/>
</dbReference>
<dbReference type="InterPro" id="IPR016181">
    <property type="entry name" value="Acyl_CoA_acyltransferase"/>
</dbReference>
<protein>
    <submittedName>
        <fullName evidence="2">Acetyltransferase (GNAT) family protein</fullName>
    </submittedName>
</protein>
<dbReference type="SUPFAM" id="SSF55729">
    <property type="entry name" value="Acyl-CoA N-acyltransferases (Nat)"/>
    <property type="match status" value="1"/>
</dbReference>
<evidence type="ECO:0000313" key="2">
    <source>
        <dbReference type="EMBL" id="QEG21631.1"/>
    </source>
</evidence>
<accession>A0A5B9PF76</accession>
<dbReference type="Proteomes" id="UP000322214">
    <property type="component" value="Chromosome"/>
</dbReference>
<dbReference type="InterPro" id="IPR000182">
    <property type="entry name" value="GNAT_dom"/>
</dbReference>
<proteinExistence type="predicted"/>
<dbReference type="GO" id="GO:0016747">
    <property type="term" value="F:acyltransferase activity, transferring groups other than amino-acyl groups"/>
    <property type="evidence" value="ECO:0007669"/>
    <property type="project" value="InterPro"/>
</dbReference>
<reference evidence="2 3" key="1">
    <citation type="submission" date="2019-08" db="EMBL/GenBank/DDBJ databases">
        <title>Deep-cultivation of Planctomycetes and their phenomic and genomic characterization uncovers novel biology.</title>
        <authorList>
            <person name="Wiegand S."/>
            <person name="Jogler M."/>
            <person name="Boedeker C."/>
            <person name="Pinto D."/>
            <person name="Vollmers J."/>
            <person name="Rivas-Marin E."/>
            <person name="Kohn T."/>
            <person name="Peeters S.H."/>
            <person name="Heuer A."/>
            <person name="Rast P."/>
            <person name="Oberbeckmann S."/>
            <person name="Bunk B."/>
            <person name="Jeske O."/>
            <person name="Meyerdierks A."/>
            <person name="Storesund J.E."/>
            <person name="Kallscheuer N."/>
            <person name="Luecker S."/>
            <person name="Lage O.M."/>
            <person name="Pohl T."/>
            <person name="Merkel B.J."/>
            <person name="Hornburger P."/>
            <person name="Mueller R.-W."/>
            <person name="Bruemmer F."/>
            <person name="Labrenz M."/>
            <person name="Spormann A.M."/>
            <person name="Op den Camp H."/>
            <person name="Overmann J."/>
            <person name="Amann R."/>
            <person name="Jetten M.S.M."/>
            <person name="Mascher T."/>
            <person name="Medema M.H."/>
            <person name="Devos D.P."/>
            <person name="Kaster A.-K."/>
            <person name="Ovreas L."/>
            <person name="Rohde M."/>
            <person name="Galperin M.Y."/>
            <person name="Jogler C."/>
        </authorList>
    </citation>
    <scope>NUCLEOTIDE SEQUENCE [LARGE SCALE GENOMIC DNA]</scope>
    <source>
        <strain evidence="2 3">FC18</strain>
    </source>
</reference>
<keyword evidence="2" id="KW-0808">Transferase</keyword>
<dbReference type="PROSITE" id="PS51186">
    <property type="entry name" value="GNAT"/>
    <property type="match status" value="1"/>
</dbReference>
<dbReference type="STRING" id="980251.GCA_001642875_00462"/>
<dbReference type="InterPro" id="IPR016890">
    <property type="entry name" value="UCP028520"/>
</dbReference>
<dbReference type="CDD" id="cd04301">
    <property type="entry name" value="NAT_SF"/>
    <property type="match status" value="1"/>
</dbReference>
<feature type="domain" description="N-acetyltransferase" evidence="1">
    <location>
        <begin position="1"/>
        <end position="155"/>
    </location>
</feature>
<keyword evidence="3" id="KW-1185">Reference proteome</keyword>
<dbReference type="KEGG" id="mff:MFFC18_14890"/>
<dbReference type="PIRSF" id="PIRSF028520">
    <property type="entry name" value="UCP028520"/>
    <property type="match status" value="1"/>
</dbReference>
<dbReference type="Gene3D" id="3.40.630.30">
    <property type="match status" value="1"/>
</dbReference>
<name>A0A5B9PF76_9BACT</name>
<dbReference type="EMBL" id="CP042912">
    <property type="protein sequence ID" value="QEG21631.1"/>
    <property type="molecule type" value="Genomic_DNA"/>
</dbReference>
<gene>
    <name evidence="2" type="ORF">MFFC18_14890</name>
</gene>
<dbReference type="AlphaFoldDB" id="A0A5B9PF76"/>
<organism evidence="2 3">
    <name type="scientific">Mariniblastus fucicola</name>
    <dbReference type="NCBI Taxonomy" id="980251"/>
    <lineage>
        <taxon>Bacteria</taxon>
        <taxon>Pseudomonadati</taxon>
        <taxon>Planctomycetota</taxon>
        <taxon>Planctomycetia</taxon>
        <taxon>Pirellulales</taxon>
        <taxon>Pirellulaceae</taxon>
        <taxon>Mariniblastus</taxon>
    </lineage>
</organism>
<sequence>MTPEDASDVIALNEAVVHTTSPMDIDRFKVLYALSDLKLIAQVNGDVVAFVMGIASDSSYDNGNYDWFSERLKRFLYVDRVVVSDRCRGMGVGRLLYSQIHDWAVRSRLLTVCAEMNLNPPNHQSLRFHRNAGFVQIGTRMLENGKLVSMQIRSISEDSETT</sequence>